<feature type="transmembrane region" description="Helical" evidence="1">
    <location>
        <begin position="393"/>
        <end position="414"/>
    </location>
</feature>
<evidence type="ECO:0000313" key="2">
    <source>
        <dbReference type="EMBL" id="MCW3475463.1"/>
    </source>
</evidence>
<feature type="transmembrane region" description="Helical" evidence="1">
    <location>
        <begin position="420"/>
        <end position="436"/>
    </location>
</feature>
<name>A0AA41YRW6_9PROT</name>
<dbReference type="AlphaFoldDB" id="A0AA41YRW6"/>
<feature type="transmembrane region" description="Helical" evidence="1">
    <location>
        <begin position="448"/>
        <end position="470"/>
    </location>
</feature>
<feature type="transmembrane region" description="Helical" evidence="1">
    <location>
        <begin position="110"/>
        <end position="126"/>
    </location>
</feature>
<proteinExistence type="predicted"/>
<feature type="transmembrane region" description="Helical" evidence="1">
    <location>
        <begin position="21"/>
        <end position="39"/>
    </location>
</feature>
<dbReference type="EMBL" id="JAPDNT010000008">
    <property type="protein sequence ID" value="MCW3475463.1"/>
    <property type="molecule type" value="Genomic_DNA"/>
</dbReference>
<keyword evidence="1" id="KW-1133">Transmembrane helix</keyword>
<feature type="transmembrane region" description="Helical" evidence="1">
    <location>
        <begin position="261"/>
        <end position="278"/>
    </location>
</feature>
<feature type="transmembrane region" description="Helical" evidence="1">
    <location>
        <begin position="360"/>
        <end position="381"/>
    </location>
</feature>
<reference evidence="2" key="2">
    <citation type="submission" date="2022-10" db="EMBL/GenBank/DDBJ databases">
        <authorList>
            <person name="Trinh H.N."/>
        </authorList>
    </citation>
    <scope>NUCLEOTIDE SEQUENCE</scope>
    <source>
        <strain evidence="2">RN2-1</strain>
    </source>
</reference>
<gene>
    <name evidence="2" type="ORF">OL599_12840</name>
</gene>
<sequence>MRDLTEAGIATARPRSIGDRLILIVLSALMVAYYGIILTDGHFNVLHPTSYGLTFNSMLEHLLRGQFDVDPAAVANEGFRRDGRVYSYWGILCALVRLPLLAWPEGLRTDVTGLSCLVAVSLAGYLKLRTLLFVYRQSPPSPDRALLVAAFGIWLLLAGAQTGYLRTSIYQEVLFWSAAITAGFVYCAVRGVLLGAFTTRRLACMAALAGLALLTRVSTGMGLYVALGLLLAVLAIADATRAGQPRAPAARLAATLSSRRILAPLGILLAGCAAAAAVNAQRWGNPLTFADFNLYLMNRFYPDRLIRSAEYGLFNVARIPFGLVYYFFPVWVVRRGDGLLLFEEHRTRLLDASELPPSSFLLTDLLPLILLVALCNLLPRANRARTISTRQTLAILAGLAIPTLLMLTAISMNYRYRMEFYPLLEFGGFIALYLLATKAAAHPLSRRLRAVLLAATAISLASTYFVLALYKLSPYGPGQMYLQNGVVQLYGDALREKLFH</sequence>
<organism evidence="2 3">
    <name type="scientific">Limobrevibacterium gyesilva</name>
    <dbReference type="NCBI Taxonomy" id="2991712"/>
    <lineage>
        <taxon>Bacteria</taxon>
        <taxon>Pseudomonadati</taxon>
        <taxon>Pseudomonadota</taxon>
        <taxon>Alphaproteobacteria</taxon>
        <taxon>Acetobacterales</taxon>
        <taxon>Acetobacteraceae</taxon>
        <taxon>Limobrevibacterium</taxon>
    </lineage>
</organism>
<comment type="caution">
    <text evidence="2">The sequence shown here is derived from an EMBL/GenBank/DDBJ whole genome shotgun (WGS) entry which is preliminary data.</text>
</comment>
<protein>
    <submittedName>
        <fullName evidence="2">Uncharacterized protein</fullName>
    </submittedName>
</protein>
<reference evidence="2" key="1">
    <citation type="submission" date="2022-09" db="EMBL/GenBank/DDBJ databases">
        <title>Rhodovastum sp. nov. RN2-1 isolated from soil in Seongnam, South Korea.</title>
        <authorList>
            <person name="Le N.T."/>
        </authorList>
    </citation>
    <scope>NUCLEOTIDE SEQUENCE</scope>
    <source>
        <strain evidence="2">RN2-1</strain>
    </source>
</reference>
<evidence type="ECO:0000256" key="1">
    <source>
        <dbReference type="SAM" id="Phobius"/>
    </source>
</evidence>
<keyword evidence="3" id="KW-1185">Reference proteome</keyword>
<feature type="transmembrane region" description="Helical" evidence="1">
    <location>
        <begin position="146"/>
        <end position="166"/>
    </location>
</feature>
<accession>A0AA41YRW6</accession>
<feature type="transmembrane region" description="Helical" evidence="1">
    <location>
        <begin position="217"/>
        <end position="240"/>
    </location>
</feature>
<evidence type="ECO:0000313" key="3">
    <source>
        <dbReference type="Proteomes" id="UP001165679"/>
    </source>
</evidence>
<keyword evidence="1" id="KW-0812">Transmembrane</keyword>
<dbReference type="Proteomes" id="UP001165679">
    <property type="component" value="Unassembled WGS sequence"/>
</dbReference>
<feature type="transmembrane region" description="Helical" evidence="1">
    <location>
        <begin position="313"/>
        <end position="332"/>
    </location>
</feature>
<keyword evidence="1" id="KW-0472">Membrane</keyword>
<feature type="transmembrane region" description="Helical" evidence="1">
    <location>
        <begin position="173"/>
        <end position="197"/>
    </location>
</feature>
<dbReference type="RefSeq" id="WP_264714172.1">
    <property type="nucleotide sequence ID" value="NZ_JAPDNT010000008.1"/>
</dbReference>